<evidence type="ECO:0000313" key="1">
    <source>
        <dbReference type="EMBL" id="SLN70090.1"/>
    </source>
</evidence>
<evidence type="ECO:0000313" key="2">
    <source>
        <dbReference type="Proteomes" id="UP000193307"/>
    </source>
</evidence>
<name>A0A1Y5TR98_9RHOB</name>
<proteinExistence type="predicted"/>
<gene>
    <name evidence="1" type="ORF">PAM7971_03748</name>
</gene>
<organism evidence="1 2">
    <name type="scientific">Pacificibacter marinus</name>
    <dbReference type="NCBI Taxonomy" id="658057"/>
    <lineage>
        <taxon>Bacteria</taxon>
        <taxon>Pseudomonadati</taxon>
        <taxon>Pseudomonadota</taxon>
        <taxon>Alphaproteobacteria</taxon>
        <taxon>Rhodobacterales</taxon>
        <taxon>Roseobacteraceae</taxon>
        <taxon>Pacificibacter</taxon>
    </lineage>
</organism>
<dbReference type="AlphaFoldDB" id="A0A1Y5TR98"/>
<dbReference type="EMBL" id="FWFW01000020">
    <property type="protein sequence ID" value="SLN70090.1"/>
    <property type="molecule type" value="Genomic_DNA"/>
</dbReference>
<keyword evidence="2" id="KW-1185">Reference proteome</keyword>
<protein>
    <submittedName>
        <fullName evidence="1">Uncharacterized protein</fullName>
    </submittedName>
</protein>
<sequence length="87" mass="9486">MTRFSQMRPAQQAGILCNDPQFQQFAAIRSGVPGTQFCASAAAQYLREACNIASRRELNSDTSAQTKFAALRTTFDAWAGRIAAPNN</sequence>
<dbReference type="OrthoDB" id="8117382at2"/>
<reference evidence="1 2" key="1">
    <citation type="submission" date="2017-03" db="EMBL/GenBank/DDBJ databases">
        <authorList>
            <person name="Afonso C.L."/>
            <person name="Miller P.J."/>
            <person name="Scott M.A."/>
            <person name="Spackman E."/>
            <person name="Goraichik I."/>
            <person name="Dimitrov K.M."/>
            <person name="Suarez D.L."/>
            <person name="Swayne D.E."/>
        </authorList>
    </citation>
    <scope>NUCLEOTIDE SEQUENCE [LARGE SCALE GENOMIC DNA]</scope>
    <source>
        <strain evidence="1 2">CECT 7971</strain>
    </source>
</reference>
<accession>A0A1Y5TR98</accession>
<dbReference type="Proteomes" id="UP000193307">
    <property type="component" value="Unassembled WGS sequence"/>
</dbReference>
<dbReference type="RefSeq" id="WP_085850813.1">
    <property type="nucleotide sequence ID" value="NZ_FWFW01000020.1"/>
</dbReference>